<feature type="region of interest" description="Disordered" evidence="1">
    <location>
        <begin position="565"/>
        <end position="616"/>
    </location>
</feature>
<keyword evidence="3" id="KW-1185">Reference proteome</keyword>
<gene>
    <name evidence="2" type="ORF">EOE48_06830</name>
</gene>
<feature type="non-terminal residue" evidence="2">
    <location>
        <position position="616"/>
    </location>
</feature>
<feature type="compositionally biased region" description="Basic and acidic residues" evidence="1">
    <location>
        <begin position="57"/>
        <end position="75"/>
    </location>
</feature>
<feature type="region of interest" description="Disordered" evidence="1">
    <location>
        <begin position="35"/>
        <end position="89"/>
    </location>
</feature>
<proteinExistence type="predicted"/>
<reference evidence="2 3" key="1">
    <citation type="submission" date="2019-01" db="EMBL/GenBank/DDBJ databases">
        <authorList>
            <person name="Chen W.-M."/>
        </authorList>
    </citation>
    <scope>NUCLEOTIDE SEQUENCE [LARGE SCALE GENOMIC DNA]</scope>
    <source>
        <strain evidence="2 3">TER-1</strain>
    </source>
</reference>
<feature type="region of interest" description="Disordered" evidence="1">
    <location>
        <begin position="346"/>
        <end position="374"/>
    </location>
</feature>
<dbReference type="AlphaFoldDB" id="A0A3S2VDH2"/>
<accession>A0A3S2VDH2</accession>
<evidence type="ECO:0000256" key="1">
    <source>
        <dbReference type="SAM" id="MobiDB-lite"/>
    </source>
</evidence>
<organism evidence="2 3">
    <name type="scientific">Methylobacterium oryzihabitans</name>
    <dbReference type="NCBI Taxonomy" id="2499852"/>
    <lineage>
        <taxon>Bacteria</taxon>
        <taxon>Pseudomonadati</taxon>
        <taxon>Pseudomonadota</taxon>
        <taxon>Alphaproteobacteria</taxon>
        <taxon>Hyphomicrobiales</taxon>
        <taxon>Methylobacteriaceae</taxon>
        <taxon>Methylobacterium</taxon>
    </lineage>
</organism>
<protein>
    <submittedName>
        <fullName evidence="2">Uncharacterized protein</fullName>
    </submittedName>
</protein>
<dbReference type="EMBL" id="SACP01000004">
    <property type="protein sequence ID" value="RVU20312.1"/>
    <property type="molecule type" value="Genomic_DNA"/>
</dbReference>
<sequence length="616" mass="63829">MSRTASVSLDHLDPDIREAVHDAARRAGVPLEEWVNATVAGEDERSPTTETRPADAAGDHPRAGETAGRRSERQRSRASSRMRPDPGLGEAVAAISRRLDDLDTRLVHSGDVAAAAVTRAVESLEVRLRGAAGGSSIEAALRDLEQRLAALDGRTNRRQAGRGPRALQDDLRSAVVTIRRRQDEIDAGSGSRAAPPAAAPVAVLDGLQAETARLRDGLARQATGRDVAALEEAVRTLTGELLRVRAPADLAAVTGPLDLMRSQVERLAGEIAAGNQARLAADIERLAGAIAAAEIAGGDAADLSRDLDAARRQVAGLADPERVRMLAGSVRELDAEVTRLRAGMAEHPPAAGTAAERSPAAETPRAGPDIGPVAAAGTETAEAPGSALGLLARIETLSAKVDRLAAPPLAGSDLASIHGMLRSLADKLDRVETGGSGESLDGLERQVLTLASRLESGAGDPTLAGLERTMGELLAQVALLRDESPIEAAVERAARQAIAGAIEAAPRAGVDAGQVAALQAALADLKTQHSASDRRIHATMEGVHGALERLVASLAQVDPARVDATRVDPTRVDPARVDPAPDGTARRDSVLRETTALAGRGAPRRPEPGRPAPAAT</sequence>
<evidence type="ECO:0000313" key="3">
    <source>
        <dbReference type="Proteomes" id="UP000286997"/>
    </source>
</evidence>
<comment type="caution">
    <text evidence="2">The sequence shown here is derived from an EMBL/GenBank/DDBJ whole genome shotgun (WGS) entry which is preliminary data.</text>
</comment>
<evidence type="ECO:0000313" key="2">
    <source>
        <dbReference type="EMBL" id="RVU20312.1"/>
    </source>
</evidence>
<feature type="compositionally biased region" description="Basic and acidic residues" evidence="1">
    <location>
        <begin position="565"/>
        <end position="576"/>
    </location>
</feature>
<dbReference type="Proteomes" id="UP000286997">
    <property type="component" value="Unassembled WGS sequence"/>
</dbReference>
<name>A0A3S2VDH2_9HYPH</name>